<organism evidence="9 10">
    <name type="scientific">Lacticaseibacillus jixianensis</name>
    <dbReference type="NCBI Taxonomy" id="2486012"/>
    <lineage>
        <taxon>Bacteria</taxon>
        <taxon>Bacillati</taxon>
        <taxon>Bacillota</taxon>
        <taxon>Bacilli</taxon>
        <taxon>Lactobacillales</taxon>
        <taxon>Lactobacillaceae</taxon>
        <taxon>Lacticaseibacillus</taxon>
    </lineage>
</organism>
<dbReference type="InterPro" id="IPR019533">
    <property type="entry name" value="Peptidase_S26"/>
</dbReference>
<evidence type="ECO:0000313" key="9">
    <source>
        <dbReference type="EMBL" id="MFD1394164.1"/>
    </source>
</evidence>
<accession>A0ABW4BBG5</accession>
<dbReference type="Gene3D" id="2.10.109.10">
    <property type="entry name" value="Umud Fragment, subunit A"/>
    <property type="match status" value="1"/>
</dbReference>
<name>A0ABW4BBG5_9LACO</name>
<comment type="subcellular location">
    <subcellularLocation>
        <location evidence="2">Cell membrane</location>
        <topology evidence="2">Single-pass type II membrane protein</topology>
    </subcellularLocation>
    <subcellularLocation>
        <location evidence="7">Membrane</location>
        <topology evidence="7">Single-pass type II membrane protein</topology>
    </subcellularLocation>
</comment>
<comment type="caution">
    <text evidence="9">The sequence shown here is derived from an EMBL/GenBank/DDBJ whole genome shotgun (WGS) entry which is preliminary data.</text>
</comment>
<dbReference type="PROSITE" id="PS00501">
    <property type="entry name" value="SPASE_I_1"/>
    <property type="match status" value="1"/>
</dbReference>
<evidence type="ECO:0000256" key="2">
    <source>
        <dbReference type="ARBA" id="ARBA00004401"/>
    </source>
</evidence>
<dbReference type="InterPro" id="IPR019758">
    <property type="entry name" value="Pept_S26A_signal_pept_1_CS"/>
</dbReference>
<evidence type="ECO:0000256" key="4">
    <source>
        <dbReference type="ARBA" id="ARBA00013208"/>
    </source>
</evidence>
<feature type="transmembrane region" description="Helical" evidence="7">
    <location>
        <begin position="6"/>
        <end position="26"/>
    </location>
</feature>
<evidence type="ECO:0000259" key="8">
    <source>
        <dbReference type="Pfam" id="PF10502"/>
    </source>
</evidence>
<evidence type="ECO:0000256" key="1">
    <source>
        <dbReference type="ARBA" id="ARBA00000677"/>
    </source>
</evidence>
<reference evidence="10" key="1">
    <citation type="journal article" date="2019" name="Int. J. Syst. Evol. Microbiol.">
        <title>The Global Catalogue of Microorganisms (GCM) 10K type strain sequencing project: providing services to taxonomists for standard genome sequencing and annotation.</title>
        <authorList>
            <consortium name="The Broad Institute Genomics Platform"/>
            <consortium name="The Broad Institute Genome Sequencing Center for Infectious Disease"/>
            <person name="Wu L."/>
            <person name="Ma J."/>
        </authorList>
    </citation>
    <scope>NUCLEOTIDE SEQUENCE [LARGE SCALE GENOMIC DNA]</scope>
    <source>
        <strain evidence="10">CCM 8911</strain>
    </source>
</reference>
<dbReference type="PANTHER" id="PTHR43390:SF1">
    <property type="entry name" value="CHLOROPLAST PROCESSING PEPTIDASE"/>
    <property type="match status" value="1"/>
</dbReference>
<dbReference type="Proteomes" id="UP001597249">
    <property type="component" value="Unassembled WGS sequence"/>
</dbReference>
<dbReference type="GO" id="GO:0009003">
    <property type="term" value="F:signal peptidase activity"/>
    <property type="evidence" value="ECO:0007669"/>
    <property type="project" value="UniProtKB-EC"/>
</dbReference>
<evidence type="ECO:0000256" key="5">
    <source>
        <dbReference type="ARBA" id="ARBA00022670"/>
    </source>
</evidence>
<dbReference type="InterPro" id="IPR019756">
    <property type="entry name" value="Pept_S26A_signal_pept_1_Ser-AS"/>
</dbReference>
<comment type="similarity">
    <text evidence="3 7">Belongs to the peptidase S26 family.</text>
</comment>
<sequence length="225" mass="25362">MKRQWLVRLLFGLMVITGLFSVLTPLEYVRGKSMAPTLQPGQWLIVANYRVLRHVGLKVHRGDIVTFENQGKVANLASTRQLVKRVVGAPRDLLGISQTTVYRNSKPLKEPYVKHPMNNAQYQYDGRTDGGQPFTSPSYQRAEYLTRDQYFVLGDNRPASADSRWFGPVAGKQMTGIVLAKLPIRRSGLLETTLWVGLHLLPMVLVLAWFGVASWPDLKGMLKRG</sequence>
<dbReference type="NCBIfam" id="TIGR02227">
    <property type="entry name" value="sigpep_I_bact"/>
    <property type="match status" value="1"/>
</dbReference>
<dbReference type="InterPro" id="IPR000223">
    <property type="entry name" value="Pept_S26A_signal_pept_1"/>
</dbReference>
<dbReference type="EC" id="3.4.21.89" evidence="4 7"/>
<dbReference type="PRINTS" id="PR00727">
    <property type="entry name" value="LEADERPTASE"/>
</dbReference>
<dbReference type="SUPFAM" id="SSF51306">
    <property type="entry name" value="LexA/Signal peptidase"/>
    <property type="match status" value="1"/>
</dbReference>
<dbReference type="PROSITE" id="PS00761">
    <property type="entry name" value="SPASE_I_3"/>
    <property type="match status" value="1"/>
</dbReference>
<evidence type="ECO:0000256" key="3">
    <source>
        <dbReference type="ARBA" id="ARBA00009370"/>
    </source>
</evidence>
<comment type="caution">
    <text evidence="7">Lacks conserved residue(s) required for the propagation of feature annotation.</text>
</comment>
<gene>
    <name evidence="9" type="primary">lepB</name>
    <name evidence="9" type="ORF">ACFQ3L_11350</name>
</gene>
<feature type="domain" description="Peptidase S26" evidence="8">
    <location>
        <begin position="3"/>
        <end position="178"/>
    </location>
</feature>
<keyword evidence="7" id="KW-0472">Membrane</keyword>
<dbReference type="EMBL" id="JBHTMO010000041">
    <property type="protein sequence ID" value="MFD1394164.1"/>
    <property type="molecule type" value="Genomic_DNA"/>
</dbReference>
<keyword evidence="6 7" id="KW-0378">Hydrolase</keyword>
<keyword evidence="5 7" id="KW-0645">Protease</keyword>
<dbReference type="CDD" id="cd06530">
    <property type="entry name" value="S26_SPase_I"/>
    <property type="match status" value="1"/>
</dbReference>
<feature type="transmembrane region" description="Helical" evidence="7">
    <location>
        <begin position="194"/>
        <end position="215"/>
    </location>
</feature>
<evidence type="ECO:0000256" key="7">
    <source>
        <dbReference type="RuleBase" id="RU362042"/>
    </source>
</evidence>
<dbReference type="InterPro" id="IPR036286">
    <property type="entry name" value="LexA/Signal_pep-like_sf"/>
</dbReference>
<proteinExistence type="inferred from homology"/>
<keyword evidence="7" id="KW-0812">Transmembrane</keyword>
<keyword evidence="7" id="KW-1133">Transmembrane helix</keyword>
<evidence type="ECO:0000256" key="6">
    <source>
        <dbReference type="ARBA" id="ARBA00022801"/>
    </source>
</evidence>
<dbReference type="RefSeq" id="WP_125586135.1">
    <property type="nucleotide sequence ID" value="NZ_JBHTMO010000041.1"/>
</dbReference>
<dbReference type="Pfam" id="PF10502">
    <property type="entry name" value="Peptidase_S26"/>
    <property type="match status" value="1"/>
</dbReference>
<comment type="catalytic activity">
    <reaction evidence="1 7">
        <text>Cleavage of hydrophobic, N-terminal signal or leader sequences from secreted and periplasmic proteins.</text>
        <dbReference type="EC" id="3.4.21.89"/>
    </reaction>
</comment>
<keyword evidence="10" id="KW-1185">Reference proteome</keyword>
<dbReference type="PANTHER" id="PTHR43390">
    <property type="entry name" value="SIGNAL PEPTIDASE I"/>
    <property type="match status" value="1"/>
</dbReference>
<evidence type="ECO:0000313" key="10">
    <source>
        <dbReference type="Proteomes" id="UP001597249"/>
    </source>
</evidence>
<protein>
    <recommendedName>
        <fullName evidence="4 7">Signal peptidase I</fullName>
        <ecNumber evidence="4 7">3.4.21.89</ecNumber>
    </recommendedName>
</protein>